<evidence type="ECO:0000313" key="2">
    <source>
        <dbReference type="EMBL" id="MBL7253012.1"/>
    </source>
</evidence>
<evidence type="ECO:0000313" key="3">
    <source>
        <dbReference type="Proteomes" id="UP000598996"/>
    </source>
</evidence>
<reference evidence="2 3" key="1">
    <citation type="submission" date="2021-01" db="EMBL/GenBank/DDBJ databases">
        <title>Actinoplanes sp. nov. LDG1-01 isolated from lichen.</title>
        <authorList>
            <person name="Saeng-In P."/>
            <person name="Phongsopitanun W."/>
            <person name="Kanchanasin P."/>
            <person name="Yuki M."/>
            <person name="Kudo T."/>
            <person name="Ohkuma M."/>
            <person name="Tanasupawat S."/>
        </authorList>
    </citation>
    <scope>NUCLEOTIDE SEQUENCE [LARGE SCALE GENOMIC DNA]</scope>
    <source>
        <strain evidence="2 3">LDG1-01</strain>
    </source>
</reference>
<feature type="chain" id="PRO_5045166290" evidence="1">
    <location>
        <begin position="23"/>
        <end position="396"/>
    </location>
</feature>
<sequence length="396" mass="39799">MINALAAATVPLVFAGGLSAPAAPTVAGQLLPVPAGAVSVTAVDVSPLGVVAGTADGRPQRWAKLPRVAWQRQALALPAGATTATVAGVTDLGEAAGSATVDGTSRAVRWSIGGLSATLVPGTRVDAVGPRGTLGVFTAGTEPTGESDLVARDGSRTPLRGTPELDSGYRRTVASVGGPQTAVVWVTDGIGKGTTARPVLWKDGATLRLPPFSSFFLGSACVSRVLPDGTVVSSGYSNEGGTVAFQLVKHVGGVPGTDVVLSRATQTGGQFAGLTCDSTQSSLNALASDGGIAGQAVQQAAYWTPAGEGKNIPYAEGERASTGVAAASGGRVIVRAEREDGSLSYSLWHNGVRTALTAPAGWTISNVVELTDAGLLVANVRNADGVTRPAAWKLQD</sequence>
<accession>A0ABS1VE95</accession>
<organism evidence="2 3">
    <name type="scientific">Paractinoplanes lichenicola</name>
    <dbReference type="NCBI Taxonomy" id="2802976"/>
    <lineage>
        <taxon>Bacteria</taxon>
        <taxon>Bacillati</taxon>
        <taxon>Actinomycetota</taxon>
        <taxon>Actinomycetes</taxon>
        <taxon>Micromonosporales</taxon>
        <taxon>Micromonosporaceae</taxon>
        <taxon>Paractinoplanes</taxon>
    </lineage>
</organism>
<protein>
    <submittedName>
        <fullName evidence="2">Uncharacterized protein</fullName>
    </submittedName>
</protein>
<feature type="signal peptide" evidence="1">
    <location>
        <begin position="1"/>
        <end position="22"/>
    </location>
</feature>
<keyword evidence="3" id="KW-1185">Reference proteome</keyword>
<name>A0ABS1VE95_9ACTN</name>
<keyword evidence="1" id="KW-0732">Signal</keyword>
<comment type="caution">
    <text evidence="2">The sequence shown here is derived from an EMBL/GenBank/DDBJ whole genome shotgun (WGS) entry which is preliminary data.</text>
</comment>
<dbReference type="RefSeq" id="WP_202989355.1">
    <property type="nucleotide sequence ID" value="NZ_JAENHO010000001.1"/>
</dbReference>
<evidence type="ECO:0000256" key="1">
    <source>
        <dbReference type="SAM" id="SignalP"/>
    </source>
</evidence>
<dbReference type="EMBL" id="JAENHO010000001">
    <property type="protein sequence ID" value="MBL7253012.1"/>
    <property type="molecule type" value="Genomic_DNA"/>
</dbReference>
<proteinExistence type="predicted"/>
<gene>
    <name evidence="2" type="ORF">JKJ07_01670</name>
</gene>
<dbReference type="Proteomes" id="UP000598996">
    <property type="component" value="Unassembled WGS sequence"/>
</dbReference>